<dbReference type="OrthoDB" id="3560888at2759"/>
<dbReference type="EMBL" id="KZ613954">
    <property type="protein sequence ID" value="PMD34165.1"/>
    <property type="molecule type" value="Genomic_DNA"/>
</dbReference>
<accession>A0A2J6R6N7</accession>
<proteinExistence type="predicted"/>
<feature type="compositionally biased region" description="Basic and acidic residues" evidence="1">
    <location>
        <begin position="292"/>
        <end position="312"/>
    </location>
</feature>
<feature type="region of interest" description="Disordered" evidence="1">
    <location>
        <begin position="241"/>
        <end position="275"/>
    </location>
</feature>
<sequence>MMTSKELEKLLTFDMPKRSIPRSTSTQTPDFATKCHYTLRIYACTHKSFLPTPRITHVSPCLYAVPSSTSPILNDLSAHQLLTASNKRCDNLASAPKELYLDEVCSKCQPHPRGTEKKLRNLETLTNTEQTATTTEDLDGSADEIERGLQALTLNSTPSTSQPATKPTLKLETENINNIAAIEPLIEQPTDSEVSTQPDMQPKKERWVDVCPSVPNGVAPGASVANKGLLSKIFSPFGRSDGVSTAEKTAEHRPVEEAKVERENGVGVAKTGKKKSAWIKVKENPDWEVVTDEERKDKVSWKDEGEWVKVDR</sequence>
<evidence type="ECO:0000313" key="3">
    <source>
        <dbReference type="Proteomes" id="UP000235786"/>
    </source>
</evidence>
<protein>
    <submittedName>
        <fullName evidence="2">Uncharacterized protein</fullName>
    </submittedName>
</protein>
<feature type="region of interest" description="Disordered" evidence="1">
    <location>
        <begin position="290"/>
        <end position="312"/>
    </location>
</feature>
<organism evidence="2 3">
    <name type="scientific">Hyaloscypha variabilis (strain UAMH 11265 / GT02V1 / F)</name>
    <name type="common">Meliniomyces variabilis</name>
    <dbReference type="NCBI Taxonomy" id="1149755"/>
    <lineage>
        <taxon>Eukaryota</taxon>
        <taxon>Fungi</taxon>
        <taxon>Dikarya</taxon>
        <taxon>Ascomycota</taxon>
        <taxon>Pezizomycotina</taxon>
        <taxon>Leotiomycetes</taxon>
        <taxon>Helotiales</taxon>
        <taxon>Hyaloscyphaceae</taxon>
        <taxon>Hyaloscypha</taxon>
        <taxon>Hyaloscypha variabilis</taxon>
    </lineage>
</organism>
<evidence type="ECO:0000313" key="2">
    <source>
        <dbReference type="EMBL" id="PMD34165.1"/>
    </source>
</evidence>
<dbReference type="AlphaFoldDB" id="A0A2J6R6N7"/>
<evidence type="ECO:0000256" key="1">
    <source>
        <dbReference type="SAM" id="MobiDB-lite"/>
    </source>
</evidence>
<gene>
    <name evidence="2" type="ORF">L207DRAFT_604715</name>
</gene>
<reference evidence="2 3" key="1">
    <citation type="submission" date="2016-04" db="EMBL/GenBank/DDBJ databases">
        <title>A degradative enzymes factory behind the ericoid mycorrhizal symbiosis.</title>
        <authorList>
            <consortium name="DOE Joint Genome Institute"/>
            <person name="Martino E."/>
            <person name="Morin E."/>
            <person name="Grelet G."/>
            <person name="Kuo A."/>
            <person name="Kohler A."/>
            <person name="Daghino S."/>
            <person name="Barry K."/>
            <person name="Choi C."/>
            <person name="Cichocki N."/>
            <person name="Clum A."/>
            <person name="Copeland A."/>
            <person name="Hainaut M."/>
            <person name="Haridas S."/>
            <person name="Labutti K."/>
            <person name="Lindquist E."/>
            <person name="Lipzen A."/>
            <person name="Khouja H.-R."/>
            <person name="Murat C."/>
            <person name="Ohm R."/>
            <person name="Olson A."/>
            <person name="Spatafora J."/>
            <person name="Veneault-Fourrey C."/>
            <person name="Henrissat B."/>
            <person name="Grigoriev I."/>
            <person name="Martin F."/>
            <person name="Perotto S."/>
        </authorList>
    </citation>
    <scope>NUCLEOTIDE SEQUENCE [LARGE SCALE GENOMIC DNA]</scope>
    <source>
        <strain evidence="2 3">F</strain>
    </source>
</reference>
<keyword evidence="3" id="KW-1185">Reference proteome</keyword>
<feature type="compositionally biased region" description="Basic and acidic residues" evidence="1">
    <location>
        <begin position="248"/>
        <end position="264"/>
    </location>
</feature>
<name>A0A2J6R6N7_HYAVF</name>
<dbReference type="Proteomes" id="UP000235786">
    <property type="component" value="Unassembled WGS sequence"/>
</dbReference>